<feature type="domain" description="Glycosyltransferase 2-like" evidence="3">
    <location>
        <begin position="6"/>
        <end position="143"/>
    </location>
</feature>
<gene>
    <name evidence="4" type="ORF">H9636_03245</name>
</gene>
<dbReference type="PANTHER" id="PTHR22916:SF3">
    <property type="entry name" value="UDP-GLCNAC:BETAGAL BETA-1,3-N-ACETYLGLUCOSAMINYLTRANSFERASE-LIKE PROTEIN 1"/>
    <property type="match status" value="1"/>
</dbReference>
<dbReference type="Proteomes" id="UP000640930">
    <property type="component" value="Unassembled WGS sequence"/>
</dbReference>
<dbReference type="CDD" id="cd00761">
    <property type="entry name" value="Glyco_tranf_GTA_type"/>
    <property type="match status" value="1"/>
</dbReference>
<dbReference type="SUPFAM" id="SSF53448">
    <property type="entry name" value="Nucleotide-diphospho-sugar transferases"/>
    <property type="match status" value="1"/>
</dbReference>
<keyword evidence="2" id="KW-0812">Transmembrane</keyword>
<keyword evidence="2" id="KW-1133">Transmembrane helix</keyword>
<evidence type="ECO:0000313" key="5">
    <source>
        <dbReference type="Proteomes" id="UP000640930"/>
    </source>
</evidence>
<proteinExistence type="inferred from homology"/>
<keyword evidence="2" id="KW-0472">Membrane</keyword>
<sequence>MDVKISVIVSMYNIEEFVEECVKSLVNQTLKDIEIILVNDGSSDGTYDIAQRFSNLYPHVQVINKPNGGLSSARNAGLSKAKGEYVAFVDGDDYVLPNMFEIMYENARENNADMVMIGYMRLLEDGTLNFDREMTEQKIFTHKKVIQGKSEIQNEVLAPMIGVLPESDNDIELNSCVWRNLYRKEVLDQCGVKFKSEREYISEDMMFHLELLPHLNIISTICKPAYIYRFNRNSLTKRYRPERFQKECFLYQSLLSKVSEMNIKDIDLRLKRSFIGRVRNCILSEIYANKNEDFWQRKQNIKKMLQNEMVASILQQYPIHQLNLKLRIYTHLMKYNNAIGLIILGLLYKRRYVRK</sequence>
<evidence type="ECO:0000259" key="3">
    <source>
        <dbReference type="Pfam" id="PF00535"/>
    </source>
</evidence>
<organism evidence="4 5">
    <name type="scientific">Ureibacillus galli</name>
    <dbReference type="NCBI Taxonomy" id="2762222"/>
    <lineage>
        <taxon>Bacteria</taxon>
        <taxon>Bacillati</taxon>
        <taxon>Bacillota</taxon>
        <taxon>Bacilli</taxon>
        <taxon>Bacillales</taxon>
        <taxon>Caryophanaceae</taxon>
        <taxon>Ureibacillus</taxon>
    </lineage>
</organism>
<feature type="transmembrane region" description="Helical" evidence="2">
    <location>
        <begin position="328"/>
        <end position="348"/>
    </location>
</feature>
<dbReference type="RefSeq" id="WP_191706212.1">
    <property type="nucleotide sequence ID" value="NZ_JACSQA010000003.1"/>
</dbReference>
<dbReference type="InterPro" id="IPR001173">
    <property type="entry name" value="Glyco_trans_2-like"/>
</dbReference>
<dbReference type="EMBL" id="JACSQA010000003">
    <property type="protein sequence ID" value="MBD8025664.1"/>
    <property type="molecule type" value="Genomic_DNA"/>
</dbReference>
<dbReference type="InterPro" id="IPR029044">
    <property type="entry name" value="Nucleotide-diphossugar_trans"/>
</dbReference>
<dbReference type="PANTHER" id="PTHR22916">
    <property type="entry name" value="GLYCOSYLTRANSFERASE"/>
    <property type="match status" value="1"/>
</dbReference>
<dbReference type="Gene3D" id="3.90.550.10">
    <property type="entry name" value="Spore Coat Polysaccharide Biosynthesis Protein SpsA, Chain A"/>
    <property type="match status" value="1"/>
</dbReference>
<evidence type="ECO:0000313" key="4">
    <source>
        <dbReference type="EMBL" id="MBD8025664.1"/>
    </source>
</evidence>
<comment type="similarity">
    <text evidence="1">Belongs to the glycosyltransferase 2 family.</text>
</comment>
<keyword evidence="5" id="KW-1185">Reference proteome</keyword>
<protein>
    <submittedName>
        <fullName evidence="4">Glycosyltransferase</fullName>
    </submittedName>
</protein>
<comment type="caution">
    <text evidence="4">The sequence shown here is derived from an EMBL/GenBank/DDBJ whole genome shotgun (WGS) entry which is preliminary data.</text>
</comment>
<reference evidence="4 5" key="1">
    <citation type="submission" date="2020-08" db="EMBL/GenBank/DDBJ databases">
        <title>A Genomic Blueprint of the Chicken Gut Microbiome.</title>
        <authorList>
            <person name="Gilroy R."/>
            <person name="Ravi A."/>
            <person name="Getino M."/>
            <person name="Pursley I."/>
            <person name="Horton D.L."/>
            <person name="Alikhan N.-F."/>
            <person name="Baker D."/>
            <person name="Gharbi K."/>
            <person name="Hall N."/>
            <person name="Watson M."/>
            <person name="Adriaenssens E.M."/>
            <person name="Foster-Nyarko E."/>
            <person name="Jarju S."/>
            <person name="Secka A."/>
            <person name="Antonio M."/>
            <person name="Oren A."/>
            <person name="Chaudhuri R."/>
            <person name="La Ragione R.M."/>
            <person name="Hildebrand F."/>
            <person name="Pallen M.J."/>
        </authorList>
    </citation>
    <scope>NUCLEOTIDE SEQUENCE [LARGE SCALE GENOMIC DNA]</scope>
    <source>
        <strain evidence="4 5">Re31</strain>
    </source>
</reference>
<dbReference type="Pfam" id="PF00535">
    <property type="entry name" value="Glycos_transf_2"/>
    <property type="match status" value="1"/>
</dbReference>
<accession>A0ABR8X8M7</accession>
<evidence type="ECO:0000256" key="1">
    <source>
        <dbReference type="ARBA" id="ARBA00006739"/>
    </source>
</evidence>
<name>A0ABR8X8M7_9BACL</name>
<evidence type="ECO:0000256" key="2">
    <source>
        <dbReference type="SAM" id="Phobius"/>
    </source>
</evidence>